<evidence type="ECO:0000313" key="6">
    <source>
        <dbReference type="Proteomes" id="UP001485459"/>
    </source>
</evidence>
<organism evidence="5 6">
    <name type="scientific">Chitinophaga pollutisoli</name>
    <dbReference type="NCBI Taxonomy" id="3133966"/>
    <lineage>
        <taxon>Bacteria</taxon>
        <taxon>Pseudomonadati</taxon>
        <taxon>Bacteroidota</taxon>
        <taxon>Chitinophagia</taxon>
        <taxon>Chitinophagales</taxon>
        <taxon>Chitinophagaceae</taxon>
        <taxon>Chitinophaga</taxon>
    </lineage>
</organism>
<dbReference type="Pfam" id="PF13102">
    <property type="entry name" value="Phage_int_SAM_5"/>
    <property type="match status" value="1"/>
</dbReference>
<keyword evidence="6" id="KW-1185">Reference proteome</keyword>
<dbReference type="InterPro" id="IPR002104">
    <property type="entry name" value="Integrase_catalytic"/>
</dbReference>
<accession>A0ABZ2YN91</accession>
<dbReference type="InterPro" id="IPR025269">
    <property type="entry name" value="SAM-like_dom"/>
</dbReference>
<gene>
    <name evidence="5" type="ORF">WJU16_25140</name>
</gene>
<dbReference type="Gene3D" id="1.10.150.130">
    <property type="match status" value="1"/>
</dbReference>
<evidence type="ECO:0000256" key="2">
    <source>
        <dbReference type="ARBA" id="ARBA00023125"/>
    </source>
</evidence>
<dbReference type="CDD" id="cd01185">
    <property type="entry name" value="INTN1_C_like"/>
    <property type="match status" value="1"/>
</dbReference>
<dbReference type="Proteomes" id="UP001485459">
    <property type="component" value="Chromosome"/>
</dbReference>
<reference evidence="6" key="1">
    <citation type="submission" date="2024-03" db="EMBL/GenBank/DDBJ databases">
        <title>Chitinophaga horti sp. nov., isolated from garden soil.</title>
        <authorList>
            <person name="Lee D.S."/>
            <person name="Han D.M."/>
            <person name="Baek J.H."/>
            <person name="Choi D.G."/>
            <person name="Jeon J.H."/>
            <person name="Jeon C.O."/>
        </authorList>
    </citation>
    <scope>NUCLEOTIDE SEQUENCE [LARGE SCALE GENOMIC DNA]</scope>
    <source>
        <strain evidence="6">GPA1</strain>
    </source>
</reference>
<name>A0ABZ2YN91_9BACT</name>
<evidence type="ECO:0000259" key="4">
    <source>
        <dbReference type="PROSITE" id="PS51898"/>
    </source>
</evidence>
<keyword evidence="3" id="KW-0233">DNA recombination</keyword>
<dbReference type="InterPro" id="IPR010998">
    <property type="entry name" value="Integrase_recombinase_N"/>
</dbReference>
<dbReference type="EMBL" id="CP149822">
    <property type="protein sequence ID" value="WZN41252.1"/>
    <property type="molecule type" value="Genomic_DNA"/>
</dbReference>
<dbReference type="InterPro" id="IPR011010">
    <property type="entry name" value="DNA_brk_join_enz"/>
</dbReference>
<sequence>MKKGHLRFSMLCWLNRSRSKKGKPAIYLRICVDGKRTEISTYQYIDPLLWDQAGHKVKGASEEAASINRQLTAMKGDIQRHYSLLVSTGQPVSVQAVRNAYQGIAETGKSLCEAFLFHNKRFADKVKAGTKSADTLKHHEVTRKKVETFIKWRYKVTDKPLKEVSFSLAPDFEHYLTTVDGISSNTAMKHVKVLKQVLKMAVEQGWLPNNPLGNFKCTYEEPERERLTMDEVVALYRKELHPRLAEVRDIYLFCCFTGFAYADVAQLTPGHVVIGIDGEKWISKAREKTQSRENVPLLPIALQIIERYKDDPVCRAKGTLFPVSTNQKFNAFLKEIAIICGINKYLTSHTARHTFATTITLEQDVPIETVSQLLGHKSIRTTQIYAKVTQKKVSNNMAHLKNKLFGDEGTFKEVGV</sequence>
<dbReference type="InterPro" id="IPR035386">
    <property type="entry name" value="Arm-DNA-bind_5"/>
</dbReference>
<comment type="similarity">
    <text evidence="1">Belongs to the 'phage' integrase family.</text>
</comment>
<dbReference type="PROSITE" id="PS51898">
    <property type="entry name" value="TYR_RECOMBINASE"/>
    <property type="match status" value="1"/>
</dbReference>
<evidence type="ECO:0000256" key="1">
    <source>
        <dbReference type="ARBA" id="ARBA00008857"/>
    </source>
</evidence>
<proteinExistence type="inferred from homology"/>
<evidence type="ECO:0000313" key="5">
    <source>
        <dbReference type="EMBL" id="WZN41252.1"/>
    </source>
</evidence>
<keyword evidence="2" id="KW-0238">DNA-binding</keyword>
<protein>
    <submittedName>
        <fullName evidence="5">Site-specific integrase</fullName>
    </submittedName>
</protein>
<dbReference type="SUPFAM" id="SSF56349">
    <property type="entry name" value="DNA breaking-rejoining enzymes"/>
    <property type="match status" value="1"/>
</dbReference>
<dbReference type="Gene3D" id="1.10.443.10">
    <property type="entry name" value="Intergrase catalytic core"/>
    <property type="match status" value="1"/>
</dbReference>
<dbReference type="RefSeq" id="WP_341836107.1">
    <property type="nucleotide sequence ID" value="NZ_CP149822.1"/>
</dbReference>
<evidence type="ECO:0000256" key="3">
    <source>
        <dbReference type="ARBA" id="ARBA00023172"/>
    </source>
</evidence>
<dbReference type="Pfam" id="PF00589">
    <property type="entry name" value="Phage_integrase"/>
    <property type="match status" value="1"/>
</dbReference>
<feature type="domain" description="Tyr recombinase" evidence="4">
    <location>
        <begin position="222"/>
        <end position="398"/>
    </location>
</feature>
<dbReference type="InterPro" id="IPR013762">
    <property type="entry name" value="Integrase-like_cat_sf"/>
</dbReference>
<dbReference type="PANTHER" id="PTHR30349:SF64">
    <property type="entry name" value="PROPHAGE INTEGRASE INTD-RELATED"/>
    <property type="match status" value="1"/>
</dbReference>
<dbReference type="InterPro" id="IPR050090">
    <property type="entry name" value="Tyrosine_recombinase_XerCD"/>
</dbReference>
<dbReference type="Pfam" id="PF17293">
    <property type="entry name" value="Arm-DNA-bind_5"/>
    <property type="match status" value="1"/>
</dbReference>
<dbReference type="PANTHER" id="PTHR30349">
    <property type="entry name" value="PHAGE INTEGRASE-RELATED"/>
    <property type="match status" value="1"/>
</dbReference>